<dbReference type="HAMAP" id="MF_02006">
    <property type="entry name" value="Tyr_tRNA_synth_type1"/>
    <property type="match status" value="1"/>
</dbReference>
<dbReference type="NCBIfam" id="TIGR00234">
    <property type="entry name" value="tyrS"/>
    <property type="match status" value="1"/>
</dbReference>
<dbReference type="RefSeq" id="WP_055241196.1">
    <property type="nucleotide sequence ID" value="NZ_CP071249.1"/>
</dbReference>
<keyword evidence="8 11" id="KW-0030">Aminoacyl-tRNA synthetase</keyword>
<protein>
    <recommendedName>
        <fullName evidence="11">Tyrosine--tRNA ligase</fullName>
        <ecNumber evidence="11">6.1.1.1</ecNumber>
    </recommendedName>
    <alternativeName>
        <fullName evidence="11">Tyrosyl-tRNA synthetase</fullName>
        <shortName evidence="11">TyrRS</shortName>
    </alternativeName>
</protein>
<dbReference type="Pfam" id="PF00579">
    <property type="entry name" value="tRNA-synt_1b"/>
    <property type="match status" value="1"/>
</dbReference>
<keyword evidence="7 11" id="KW-0648">Protein biosynthesis</keyword>
<dbReference type="PANTHER" id="PTHR11766:SF0">
    <property type="entry name" value="TYROSINE--TRNA LIGASE, MITOCHONDRIAL"/>
    <property type="match status" value="1"/>
</dbReference>
<dbReference type="FunFam" id="3.40.50.620:FF:000008">
    <property type="entry name" value="Tyrosine--tRNA ligase"/>
    <property type="match status" value="1"/>
</dbReference>
<dbReference type="InterPro" id="IPR024088">
    <property type="entry name" value="Tyr-tRNA-ligase_bac-type"/>
</dbReference>
<accession>A0A9Q9FIW0</accession>
<organism evidence="15 17">
    <name type="scientific">Turicibacter bilis</name>
    <dbReference type="NCBI Taxonomy" id="2735723"/>
    <lineage>
        <taxon>Bacteria</taxon>
        <taxon>Bacillati</taxon>
        <taxon>Bacillota</taxon>
        <taxon>Erysipelotrichia</taxon>
        <taxon>Erysipelotrichales</taxon>
        <taxon>Turicibacteraceae</taxon>
        <taxon>Turicibacter</taxon>
    </lineage>
</organism>
<dbReference type="SUPFAM" id="SSF52374">
    <property type="entry name" value="Nucleotidylyl transferase"/>
    <property type="match status" value="1"/>
</dbReference>
<dbReference type="CDD" id="cd00805">
    <property type="entry name" value="TyrRS_core"/>
    <property type="match status" value="1"/>
</dbReference>
<proteinExistence type="inferred from homology"/>
<evidence type="ECO:0000256" key="4">
    <source>
        <dbReference type="ARBA" id="ARBA00022741"/>
    </source>
</evidence>
<feature type="binding site" evidence="11">
    <location>
        <position position="171"/>
    </location>
    <ligand>
        <name>L-tyrosine</name>
        <dbReference type="ChEBI" id="CHEBI:58315"/>
    </ligand>
</feature>
<evidence type="ECO:0000256" key="12">
    <source>
        <dbReference type="PROSITE-ProRule" id="PRU00182"/>
    </source>
</evidence>
<feature type="short sequence motif" description="'HIGH' region" evidence="11">
    <location>
        <begin position="41"/>
        <end position="50"/>
    </location>
</feature>
<comment type="subcellular location">
    <subcellularLocation>
        <location evidence="1 11">Cytoplasm</location>
    </subcellularLocation>
</comment>
<keyword evidence="16" id="KW-1185">Reference proteome</keyword>
<reference evidence="15 16" key="1">
    <citation type="submission" date="2021-03" db="EMBL/GenBank/DDBJ databases">
        <title>Comparative Genomics and Metabolomics in the genus Turicibacter.</title>
        <authorList>
            <person name="Maki J."/>
            <person name="Looft T."/>
        </authorList>
    </citation>
    <scope>NUCLEOTIDE SEQUENCE</scope>
    <source>
        <strain evidence="15">ISU324</strain>
        <strain evidence="14 16">MMM721</strain>
    </source>
</reference>
<keyword evidence="4 11" id="KW-0547">Nucleotide-binding</keyword>
<comment type="function">
    <text evidence="11">Catalyzes the attachment of tyrosine to tRNA(Tyr) in a two-step reaction: tyrosine is first activated by ATP to form Tyr-AMP and then transferred to the acceptor end of tRNA(Tyr).</text>
</comment>
<evidence type="ECO:0000256" key="5">
    <source>
        <dbReference type="ARBA" id="ARBA00022840"/>
    </source>
</evidence>
<keyword evidence="6 12" id="KW-0694">RNA-binding</keyword>
<dbReference type="EC" id="6.1.1.1" evidence="11"/>
<dbReference type="GO" id="GO:0005524">
    <property type="term" value="F:ATP binding"/>
    <property type="evidence" value="ECO:0007669"/>
    <property type="project" value="UniProtKB-UniRule"/>
</dbReference>
<dbReference type="SUPFAM" id="SSF55174">
    <property type="entry name" value="Alpha-L RNA-binding motif"/>
    <property type="match status" value="1"/>
</dbReference>
<dbReference type="InterPro" id="IPR002305">
    <property type="entry name" value="aa-tRNA-synth_Ic"/>
</dbReference>
<dbReference type="EMBL" id="CP071250">
    <property type="protein sequence ID" value="UUF08609.1"/>
    <property type="molecule type" value="Genomic_DNA"/>
</dbReference>
<keyword evidence="3 11" id="KW-0436">Ligase</keyword>
<keyword evidence="5 11" id="KW-0067">ATP-binding</keyword>
<dbReference type="Gene3D" id="1.10.240.10">
    <property type="entry name" value="Tyrosyl-Transfer RNA Synthetase"/>
    <property type="match status" value="1"/>
</dbReference>
<keyword evidence="2 11" id="KW-0963">Cytoplasm</keyword>
<dbReference type="Gene3D" id="3.10.290.10">
    <property type="entry name" value="RNA-binding S4 domain"/>
    <property type="match status" value="1"/>
</dbReference>
<dbReference type="EMBL" id="CP071249">
    <property type="protein sequence ID" value="UUF05944.1"/>
    <property type="molecule type" value="Genomic_DNA"/>
</dbReference>
<dbReference type="PRINTS" id="PR01040">
    <property type="entry name" value="TRNASYNTHTYR"/>
</dbReference>
<name>A0A9Q9FIW0_9FIRM</name>
<evidence type="ECO:0000256" key="10">
    <source>
        <dbReference type="ARBA" id="ARBA00060965"/>
    </source>
</evidence>
<dbReference type="GO" id="GO:0003723">
    <property type="term" value="F:RNA binding"/>
    <property type="evidence" value="ECO:0007669"/>
    <property type="project" value="UniProtKB-KW"/>
</dbReference>
<dbReference type="PANTHER" id="PTHR11766">
    <property type="entry name" value="TYROSYL-TRNA SYNTHETASE"/>
    <property type="match status" value="1"/>
</dbReference>
<evidence type="ECO:0000256" key="2">
    <source>
        <dbReference type="ARBA" id="ARBA00022490"/>
    </source>
</evidence>
<dbReference type="InterPro" id="IPR054608">
    <property type="entry name" value="SYY-like_C"/>
</dbReference>
<dbReference type="GO" id="GO:0042803">
    <property type="term" value="F:protein homodimerization activity"/>
    <property type="evidence" value="ECO:0007669"/>
    <property type="project" value="UniProtKB-ARBA"/>
</dbReference>
<gene>
    <name evidence="11" type="primary">tyrS</name>
    <name evidence="14" type="ORF">J0J69_13065</name>
    <name evidence="15" type="ORF">J0J70_00880</name>
</gene>
<evidence type="ECO:0000256" key="1">
    <source>
        <dbReference type="ARBA" id="ARBA00004496"/>
    </source>
</evidence>
<dbReference type="Proteomes" id="UP001058072">
    <property type="component" value="Chromosome"/>
</dbReference>
<sequence length="421" mass="47271">MKNEFLKELEWRGLINDCTDLEALDALMEEGKITLYCGFDPTADSLHIGSLLPILTLKRFQMAGHKPLPLVGGATGLIGDPTGRSAERQENSHETVIKWSESIKRQLSQFMEFGDQPNAAELVNNYDWTSNLSMIEFLRDFGKFFNINYILAKDTVCSRLEHGMTFTEFSYTILQGMDFKHLFETKNCVLQIGGSDQWGNITSGLELIRKTMGHEAKAVGLTMPLVTKADGTKFGKTAGGAVWLDRNKTTPYEMYQFLINTADEDVIKFLKYFTFLSQEEIATIEEAFKAAPHERLAQKTLAKEVVTIVHGQEAYEQALKITQALFSGNLSELTAEEIEVGFKDVPSVELAENLNLVDALVFTKAASSKRESREFINNNSISINGEKVNDLEFTVSKENAIGGKFTVIRRGKKKYFLIKHV</sequence>
<dbReference type="SMART" id="SM00363">
    <property type="entry name" value="S4"/>
    <property type="match status" value="1"/>
</dbReference>
<comment type="similarity">
    <text evidence="10 11">Belongs to the class-I aminoacyl-tRNA synthetase family. TyrS type 1 subfamily.</text>
</comment>
<feature type="binding site" evidence="11">
    <location>
        <position position="175"/>
    </location>
    <ligand>
        <name>L-tyrosine</name>
        <dbReference type="ChEBI" id="CHEBI:58315"/>
    </ligand>
</feature>
<evidence type="ECO:0000313" key="17">
    <source>
        <dbReference type="Proteomes" id="UP001058072"/>
    </source>
</evidence>
<evidence type="ECO:0000256" key="11">
    <source>
        <dbReference type="HAMAP-Rule" id="MF_02006"/>
    </source>
</evidence>
<dbReference type="AlphaFoldDB" id="A0A9Q9FIW0"/>
<dbReference type="InterPro" id="IPR024107">
    <property type="entry name" value="Tyr-tRNA-ligase_bac_1"/>
</dbReference>
<dbReference type="InterPro" id="IPR002942">
    <property type="entry name" value="S4_RNA-bd"/>
</dbReference>
<evidence type="ECO:0000259" key="13">
    <source>
        <dbReference type="SMART" id="SM00363"/>
    </source>
</evidence>
<evidence type="ECO:0000313" key="14">
    <source>
        <dbReference type="EMBL" id="UUF05944.1"/>
    </source>
</evidence>
<comment type="catalytic activity">
    <reaction evidence="9 11">
        <text>tRNA(Tyr) + L-tyrosine + ATP = L-tyrosyl-tRNA(Tyr) + AMP + diphosphate + H(+)</text>
        <dbReference type="Rhea" id="RHEA:10220"/>
        <dbReference type="Rhea" id="RHEA-COMP:9706"/>
        <dbReference type="Rhea" id="RHEA-COMP:9707"/>
        <dbReference type="ChEBI" id="CHEBI:15378"/>
        <dbReference type="ChEBI" id="CHEBI:30616"/>
        <dbReference type="ChEBI" id="CHEBI:33019"/>
        <dbReference type="ChEBI" id="CHEBI:58315"/>
        <dbReference type="ChEBI" id="CHEBI:78442"/>
        <dbReference type="ChEBI" id="CHEBI:78536"/>
        <dbReference type="ChEBI" id="CHEBI:456215"/>
        <dbReference type="EC" id="6.1.1.1"/>
    </reaction>
</comment>
<evidence type="ECO:0000256" key="7">
    <source>
        <dbReference type="ARBA" id="ARBA00022917"/>
    </source>
</evidence>
<dbReference type="Gene3D" id="3.40.50.620">
    <property type="entry name" value="HUPs"/>
    <property type="match status" value="1"/>
</dbReference>
<feature type="binding site" evidence="11">
    <location>
        <position position="236"/>
    </location>
    <ligand>
        <name>ATP</name>
        <dbReference type="ChEBI" id="CHEBI:30616"/>
    </ligand>
</feature>
<evidence type="ECO:0000313" key="16">
    <source>
        <dbReference type="Proteomes" id="UP001058016"/>
    </source>
</evidence>
<dbReference type="InterPro" id="IPR014729">
    <property type="entry name" value="Rossmann-like_a/b/a_fold"/>
</dbReference>
<dbReference type="GO" id="GO:0006437">
    <property type="term" value="P:tyrosyl-tRNA aminoacylation"/>
    <property type="evidence" value="ECO:0007669"/>
    <property type="project" value="UniProtKB-UniRule"/>
</dbReference>
<evidence type="ECO:0000256" key="8">
    <source>
        <dbReference type="ARBA" id="ARBA00023146"/>
    </source>
</evidence>
<evidence type="ECO:0000313" key="15">
    <source>
        <dbReference type="EMBL" id="UUF08609.1"/>
    </source>
</evidence>
<feature type="domain" description="RNA-binding S4" evidence="13">
    <location>
        <begin position="355"/>
        <end position="416"/>
    </location>
</feature>
<dbReference type="GO" id="GO:0004831">
    <property type="term" value="F:tyrosine-tRNA ligase activity"/>
    <property type="evidence" value="ECO:0007669"/>
    <property type="project" value="UniProtKB-UniRule"/>
</dbReference>
<feature type="short sequence motif" description="'KMSKS' region" evidence="11">
    <location>
        <begin position="233"/>
        <end position="237"/>
    </location>
</feature>
<evidence type="ECO:0000256" key="3">
    <source>
        <dbReference type="ARBA" id="ARBA00022598"/>
    </source>
</evidence>
<feature type="binding site" evidence="11">
    <location>
        <position position="36"/>
    </location>
    <ligand>
        <name>L-tyrosine</name>
        <dbReference type="ChEBI" id="CHEBI:58315"/>
    </ligand>
</feature>
<dbReference type="Proteomes" id="UP001058016">
    <property type="component" value="Chromosome"/>
</dbReference>
<comment type="subunit">
    <text evidence="11">Homodimer.</text>
</comment>
<dbReference type="InterPro" id="IPR036986">
    <property type="entry name" value="S4_RNA-bd_sf"/>
</dbReference>
<dbReference type="PROSITE" id="PS50889">
    <property type="entry name" value="S4"/>
    <property type="match status" value="1"/>
</dbReference>
<dbReference type="InterPro" id="IPR002307">
    <property type="entry name" value="Tyr-tRNA-ligase"/>
</dbReference>
<dbReference type="Pfam" id="PF22421">
    <property type="entry name" value="SYY_C-terminal"/>
    <property type="match status" value="1"/>
</dbReference>
<evidence type="ECO:0000256" key="6">
    <source>
        <dbReference type="ARBA" id="ARBA00022884"/>
    </source>
</evidence>
<dbReference type="GO" id="GO:0005829">
    <property type="term" value="C:cytosol"/>
    <property type="evidence" value="ECO:0007669"/>
    <property type="project" value="TreeGrafter"/>
</dbReference>
<evidence type="ECO:0000256" key="9">
    <source>
        <dbReference type="ARBA" id="ARBA00048248"/>
    </source>
</evidence>
<dbReference type="FunFam" id="1.10.240.10:FF:000001">
    <property type="entry name" value="Tyrosine--tRNA ligase"/>
    <property type="match status" value="1"/>
</dbReference>